<sequence>MDKCGGDMVSSYKNAKQAEGYQSTQMDEQEKAKLARSYFEQGYNCSQAVLIAFCDETGFSVEQAAKLASGFGGGMGRMREVSGAVSAMFLVEGYLHGYSDPTATEEKTALYARIRALADAFKEKNGSIICRELLQDTEVTSGFEPEQRTEEYYKRRPCSGYVEDAARILAHALNREE</sequence>
<protein>
    <recommendedName>
        <fullName evidence="2">C_GCAxxG_C_C family protein</fullName>
    </recommendedName>
</protein>
<dbReference type="NCBIfam" id="TIGR01909">
    <property type="entry name" value="C_GCAxxG_C_C"/>
    <property type="match status" value="1"/>
</dbReference>
<evidence type="ECO:0008006" key="2">
    <source>
        <dbReference type="Google" id="ProtNLM"/>
    </source>
</evidence>
<gene>
    <name evidence="1" type="ORF">SDC9_55961</name>
</gene>
<evidence type="ECO:0000313" key="1">
    <source>
        <dbReference type="EMBL" id="MPM09639.1"/>
    </source>
</evidence>
<dbReference type="EMBL" id="VSSQ01001594">
    <property type="protein sequence ID" value="MPM09639.1"/>
    <property type="molecule type" value="Genomic_DNA"/>
</dbReference>
<accession>A0A644X0N3</accession>
<organism evidence="1">
    <name type="scientific">bioreactor metagenome</name>
    <dbReference type="NCBI Taxonomy" id="1076179"/>
    <lineage>
        <taxon>unclassified sequences</taxon>
        <taxon>metagenomes</taxon>
        <taxon>ecological metagenomes</taxon>
    </lineage>
</organism>
<reference evidence="1" key="1">
    <citation type="submission" date="2019-08" db="EMBL/GenBank/DDBJ databases">
        <authorList>
            <person name="Kucharzyk K."/>
            <person name="Murdoch R.W."/>
            <person name="Higgins S."/>
            <person name="Loffler F."/>
        </authorList>
    </citation>
    <scope>NUCLEOTIDE SEQUENCE</scope>
</reference>
<name>A0A644X0N3_9ZZZZ</name>
<dbReference type="Pfam" id="PF09719">
    <property type="entry name" value="C_GCAxxG_C_C"/>
    <property type="match status" value="1"/>
</dbReference>
<comment type="caution">
    <text evidence="1">The sequence shown here is derived from an EMBL/GenBank/DDBJ whole genome shotgun (WGS) entry which is preliminary data.</text>
</comment>
<proteinExistence type="predicted"/>
<dbReference type="AlphaFoldDB" id="A0A644X0N3"/>
<dbReference type="InterPro" id="IPR010181">
    <property type="entry name" value="CGCAxxGCC_motif"/>
</dbReference>